<dbReference type="AlphaFoldDB" id="A0A7X0HBV4"/>
<gene>
    <name evidence="2" type="ORF">HNQ79_001213</name>
</gene>
<sequence>MKSEIVAVIGWVIGIQGVLGFSGRTWGDRDWGLLHLWFSPPTAVYIAMALVGAALALWGETARKRARTRG</sequence>
<evidence type="ECO:0000256" key="1">
    <source>
        <dbReference type="SAM" id="Phobius"/>
    </source>
</evidence>
<name>A0A7X0HBV4_9ACTN</name>
<dbReference type="Proteomes" id="UP000540423">
    <property type="component" value="Unassembled WGS sequence"/>
</dbReference>
<protein>
    <submittedName>
        <fullName evidence="2">Uncharacterized protein</fullName>
    </submittedName>
</protein>
<reference evidence="2 3" key="1">
    <citation type="submission" date="2020-08" db="EMBL/GenBank/DDBJ databases">
        <title>Genomic Encyclopedia of Type Strains, Phase IV (KMG-IV): sequencing the most valuable type-strain genomes for metagenomic binning, comparative biology and taxonomic classification.</title>
        <authorList>
            <person name="Goeker M."/>
        </authorList>
    </citation>
    <scope>NUCLEOTIDE SEQUENCE [LARGE SCALE GENOMIC DNA]</scope>
    <source>
        <strain evidence="2 3">DSM 40141</strain>
    </source>
</reference>
<evidence type="ECO:0000313" key="3">
    <source>
        <dbReference type="Proteomes" id="UP000540423"/>
    </source>
</evidence>
<comment type="caution">
    <text evidence="2">The sequence shown here is derived from an EMBL/GenBank/DDBJ whole genome shotgun (WGS) entry which is preliminary data.</text>
</comment>
<proteinExistence type="predicted"/>
<keyword evidence="1" id="KW-0472">Membrane</keyword>
<keyword evidence="1" id="KW-1133">Transmembrane helix</keyword>
<organism evidence="2 3">
    <name type="scientific">Streptomyces candidus</name>
    <dbReference type="NCBI Taxonomy" id="67283"/>
    <lineage>
        <taxon>Bacteria</taxon>
        <taxon>Bacillati</taxon>
        <taxon>Actinomycetota</taxon>
        <taxon>Actinomycetes</taxon>
        <taxon>Kitasatosporales</taxon>
        <taxon>Streptomycetaceae</taxon>
        <taxon>Streptomyces</taxon>
    </lineage>
</organism>
<dbReference type="EMBL" id="JACHEM010000003">
    <property type="protein sequence ID" value="MBB6434762.1"/>
    <property type="molecule type" value="Genomic_DNA"/>
</dbReference>
<keyword evidence="3" id="KW-1185">Reference proteome</keyword>
<feature type="transmembrane region" description="Helical" evidence="1">
    <location>
        <begin position="36"/>
        <end position="59"/>
    </location>
</feature>
<dbReference type="RefSeq" id="WP_185027780.1">
    <property type="nucleotide sequence ID" value="NZ_BNBN01000004.1"/>
</dbReference>
<evidence type="ECO:0000313" key="2">
    <source>
        <dbReference type="EMBL" id="MBB6434762.1"/>
    </source>
</evidence>
<keyword evidence="1" id="KW-0812">Transmembrane</keyword>
<accession>A0A7X0HBV4</accession>